<accession>A0ABS7TBF8</accession>
<dbReference type="EMBL" id="JAIQDJ010000001">
    <property type="protein sequence ID" value="MBZ4185172.1"/>
    <property type="molecule type" value="Genomic_DNA"/>
</dbReference>
<gene>
    <name evidence="2" type="ORF">K7B09_02395</name>
</gene>
<keyword evidence="3" id="KW-1185">Reference proteome</keyword>
<feature type="region of interest" description="Disordered" evidence="1">
    <location>
        <begin position="1"/>
        <end position="27"/>
    </location>
</feature>
<comment type="caution">
    <text evidence="2">The sequence shown here is derived from an EMBL/GenBank/DDBJ whole genome shotgun (WGS) entry which is preliminary data.</text>
</comment>
<evidence type="ECO:0000313" key="2">
    <source>
        <dbReference type="EMBL" id="MBZ4185172.1"/>
    </source>
</evidence>
<evidence type="ECO:0000313" key="3">
    <source>
        <dbReference type="Proteomes" id="UP001430290"/>
    </source>
</evidence>
<proteinExistence type="predicted"/>
<reference evidence="2" key="1">
    <citation type="submission" date="2021-09" db="EMBL/GenBank/DDBJ databases">
        <authorList>
            <person name="Wu T."/>
            <person name="Guo S.Z."/>
        </authorList>
    </citation>
    <scope>NUCLEOTIDE SEQUENCE</scope>
    <source>
        <strain evidence="2">RSS-23</strain>
    </source>
</reference>
<evidence type="ECO:0000256" key="1">
    <source>
        <dbReference type="SAM" id="MobiDB-lite"/>
    </source>
</evidence>
<organism evidence="2 3">
    <name type="scientific">Thermomonas beijingensis</name>
    <dbReference type="NCBI Taxonomy" id="2872701"/>
    <lineage>
        <taxon>Bacteria</taxon>
        <taxon>Pseudomonadati</taxon>
        <taxon>Pseudomonadota</taxon>
        <taxon>Gammaproteobacteria</taxon>
        <taxon>Lysobacterales</taxon>
        <taxon>Lysobacteraceae</taxon>
        <taxon>Thermomonas</taxon>
    </lineage>
</organism>
<dbReference type="Proteomes" id="UP001430290">
    <property type="component" value="Unassembled WGS sequence"/>
</dbReference>
<feature type="compositionally biased region" description="Basic and acidic residues" evidence="1">
    <location>
        <begin position="1"/>
        <end position="21"/>
    </location>
</feature>
<sequence>MNTRLPEVRINKRAERPRRYAPDISGTDEALPRDISLSGEHEALPAPLFATLQKLTFPQGSCILTDLILALQAVFANRPNSPAFMPEARQRWASCRTDIRLAGRA</sequence>
<name>A0ABS7TBF8_9GAMM</name>
<dbReference type="RefSeq" id="WP_223626370.1">
    <property type="nucleotide sequence ID" value="NZ_JAIQDJ010000001.1"/>
</dbReference>
<protein>
    <submittedName>
        <fullName evidence="2">Uncharacterized protein</fullName>
    </submittedName>
</protein>